<reference evidence="2 3" key="1">
    <citation type="submission" date="2019-10" db="EMBL/GenBank/DDBJ databases">
        <title>Deinococcus sp. isolated from soil.</title>
        <authorList>
            <person name="Li Y."/>
            <person name="Wang J."/>
        </authorList>
    </citation>
    <scope>NUCLEOTIDE SEQUENCE [LARGE SCALE GENOMIC DNA]</scope>
    <source>
        <strain evidence="2 3">SDU3-2</strain>
    </source>
</reference>
<organism evidence="2 3">
    <name type="scientific">Deinococcus terrestris</name>
    <dbReference type="NCBI Taxonomy" id="2651870"/>
    <lineage>
        <taxon>Bacteria</taxon>
        <taxon>Thermotogati</taxon>
        <taxon>Deinococcota</taxon>
        <taxon>Deinococci</taxon>
        <taxon>Deinococcales</taxon>
        <taxon>Deinococcaceae</taxon>
        <taxon>Deinococcus</taxon>
    </lineage>
</organism>
<name>A0A7X1NY45_9DEIO</name>
<accession>A0A7X1NY45</accession>
<comment type="caution">
    <text evidence="2">The sequence shown here is derived from an EMBL/GenBank/DDBJ whole genome shotgun (WGS) entry which is preliminary data.</text>
</comment>
<feature type="region of interest" description="Disordered" evidence="1">
    <location>
        <begin position="18"/>
        <end position="46"/>
    </location>
</feature>
<sequence length="46" mass="5074">MAYRSAITGRYVDKATAARHPKMTIKETVKRPGRKAGGASKDKLKK</sequence>
<proteinExistence type="predicted"/>
<dbReference type="Proteomes" id="UP000484842">
    <property type="component" value="Unassembled WGS sequence"/>
</dbReference>
<gene>
    <name evidence="2" type="ORF">F8S09_14920</name>
</gene>
<keyword evidence="3" id="KW-1185">Reference proteome</keyword>
<dbReference type="EMBL" id="WBSL01000012">
    <property type="protein sequence ID" value="MPY67952.1"/>
    <property type="molecule type" value="Genomic_DNA"/>
</dbReference>
<evidence type="ECO:0000256" key="1">
    <source>
        <dbReference type="SAM" id="MobiDB-lite"/>
    </source>
</evidence>
<evidence type="ECO:0000313" key="3">
    <source>
        <dbReference type="Proteomes" id="UP000484842"/>
    </source>
</evidence>
<evidence type="ECO:0000313" key="2">
    <source>
        <dbReference type="EMBL" id="MPY67952.1"/>
    </source>
</evidence>
<dbReference type="AlphaFoldDB" id="A0A7X1NY45"/>
<protein>
    <submittedName>
        <fullName evidence="2">Multidrug transporter</fullName>
    </submittedName>
</protein>